<dbReference type="InterPro" id="IPR003594">
    <property type="entry name" value="HATPase_dom"/>
</dbReference>
<dbReference type="Gene3D" id="3.30.565.10">
    <property type="entry name" value="Histidine kinase-like ATPase, C-terminal domain"/>
    <property type="match status" value="1"/>
</dbReference>
<evidence type="ECO:0000256" key="14">
    <source>
        <dbReference type="SAM" id="Coils"/>
    </source>
</evidence>
<keyword evidence="6" id="KW-0808">Transferase</keyword>
<dbReference type="PROSITE" id="PS50885">
    <property type="entry name" value="HAMP"/>
    <property type="match status" value="1"/>
</dbReference>
<name>A0A6L4WRF4_9BACT</name>
<dbReference type="SUPFAM" id="SSF55874">
    <property type="entry name" value="ATPase domain of HSP90 chaperone/DNA topoisomerase II/histidine kinase"/>
    <property type="match status" value="1"/>
</dbReference>
<dbReference type="Gene3D" id="6.10.340.10">
    <property type="match status" value="1"/>
</dbReference>
<feature type="coiled-coil region" evidence="14">
    <location>
        <begin position="238"/>
        <end position="293"/>
    </location>
</feature>
<dbReference type="PANTHER" id="PTHR45528">
    <property type="entry name" value="SENSOR HISTIDINE KINASE CPXA"/>
    <property type="match status" value="1"/>
</dbReference>
<evidence type="ECO:0000256" key="3">
    <source>
        <dbReference type="ARBA" id="ARBA00012438"/>
    </source>
</evidence>
<evidence type="ECO:0000256" key="2">
    <source>
        <dbReference type="ARBA" id="ARBA00004651"/>
    </source>
</evidence>
<evidence type="ECO:0000259" key="17">
    <source>
        <dbReference type="PROSITE" id="PS50885"/>
    </source>
</evidence>
<evidence type="ECO:0000313" key="21">
    <source>
        <dbReference type="Proteomes" id="UP000472839"/>
    </source>
</evidence>
<dbReference type="InterPro" id="IPR050398">
    <property type="entry name" value="HssS/ArlS-like"/>
</dbReference>
<dbReference type="InterPro" id="IPR036890">
    <property type="entry name" value="HATPase_C_sf"/>
</dbReference>
<feature type="transmembrane region" description="Helical" evidence="15">
    <location>
        <begin position="13"/>
        <end position="35"/>
    </location>
</feature>
<dbReference type="CDD" id="cd00082">
    <property type="entry name" value="HisKA"/>
    <property type="match status" value="1"/>
</dbReference>
<feature type="transmembrane region" description="Helical" evidence="15">
    <location>
        <begin position="137"/>
        <end position="154"/>
    </location>
</feature>
<dbReference type="SMART" id="SM00387">
    <property type="entry name" value="HATPase_c"/>
    <property type="match status" value="1"/>
</dbReference>
<dbReference type="EMBL" id="WFKJ01000019">
    <property type="protein sequence ID" value="KAB7891164.1"/>
    <property type="molecule type" value="Genomic_DNA"/>
</dbReference>
<dbReference type="GO" id="GO:0005886">
    <property type="term" value="C:plasma membrane"/>
    <property type="evidence" value="ECO:0007669"/>
    <property type="project" value="UniProtKB-SubCell"/>
</dbReference>
<dbReference type="Pfam" id="PF02518">
    <property type="entry name" value="HATPase_c"/>
    <property type="match status" value="1"/>
</dbReference>
<keyword evidence="7 15" id="KW-0812">Transmembrane</keyword>
<evidence type="ECO:0000256" key="6">
    <source>
        <dbReference type="ARBA" id="ARBA00022679"/>
    </source>
</evidence>
<dbReference type="InterPro" id="IPR003660">
    <property type="entry name" value="HAMP_dom"/>
</dbReference>
<dbReference type="PROSITE" id="PS50109">
    <property type="entry name" value="HIS_KIN"/>
    <property type="match status" value="1"/>
</dbReference>
<accession>A0A6L4WRF4</accession>
<dbReference type="PRINTS" id="PR00344">
    <property type="entry name" value="BCTRLSENSOR"/>
</dbReference>
<evidence type="ECO:0000256" key="11">
    <source>
        <dbReference type="ARBA" id="ARBA00022989"/>
    </source>
</evidence>
<evidence type="ECO:0000259" key="16">
    <source>
        <dbReference type="PROSITE" id="PS50109"/>
    </source>
</evidence>
<feature type="domain" description="Histidine kinase" evidence="16">
    <location>
        <begin position="320"/>
        <end position="535"/>
    </location>
</feature>
<dbReference type="Gene3D" id="1.10.287.130">
    <property type="match status" value="1"/>
</dbReference>
<evidence type="ECO:0000256" key="7">
    <source>
        <dbReference type="ARBA" id="ARBA00022692"/>
    </source>
</evidence>
<evidence type="ECO:0000256" key="15">
    <source>
        <dbReference type="SAM" id="Phobius"/>
    </source>
</evidence>
<comment type="catalytic activity">
    <reaction evidence="1">
        <text>ATP + protein L-histidine = ADP + protein N-phospho-L-histidine.</text>
        <dbReference type="EC" id="2.7.13.3"/>
    </reaction>
</comment>
<sequence length="535" mass="61549">MLNLFRNKLFGKLFILIFLAILLILLTFTSQVITFQKKSILESLYSEAKSIGDSISFVKKDDMIIDNEIGLLEFTLKFVNQNERIETFLISRKDGNLLSIKKEKWELLDKSKNFYKKNEYGTSNFKIVESLYSNKRVLIYTYPVKISGLLWGWYHLELSLQEYDKKIDEMYNNIIFLALVLLLTSIFLSYLIAIMITNPVIKLSKVSYEISKGDLTQRANIKTNDEIGELSVTFNKMLDSLEYSQKELKKSQMELEKRVELRTRELKKVNESLEEKSIELKELNENLEHRVINEISKRQRQEDLLIQQSKLASMGEMIGNIAHQWRQPLNALGLVIQNIQLTYMMGDLDDKFVEKSVEKANLLTSTMSKTIDDFRNFFKPNKEITEFSLDASIKNSLSLISSTFEYNGITIDYKISKDIKVMGFPNEFSQVILNILTNSKDALVDKKITNAKVLIEIKKSNKYACVSIKDNAGGIPLSIIEKIFEPYFTTKEEGKGTGIGLYMSKIIIEKNMNGKLFVNNTKEGAEFTVSVPLSS</sequence>
<keyword evidence="8" id="KW-0547">Nucleotide-binding</keyword>
<dbReference type="EC" id="2.7.13.3" evidence="3"/>
<dbReference type="RefSeq" id="WP_152189884.1">
    <property type="nucleotide sequence ID" value="NZ_WFKJ01000019.1"/>
</dbReference>
<comment type="caution">
    <text evidence="18">The sequence shown here is derived from an EMBL/GenBank/DDBJ whole genome shotgun (WGS) entry which is preliminary data.</text>
</comment>
<evidence type="ECO:0000256" key="13">
    <source>
        <dbReference type="ARBA" id="ARBA00023136"/>
    </source>
</evidence>
<evidence type="ECO:0000256" key="10">
    <source>
        <dbReference type="ARBA" id="ARBA00022840"/>
    </source>
</evidence>
<keyword evidence="10" id="KW-0067">ATP-binding</keyword>
<dbReference type="InterPro" id="IPR005467">
    <property type="entry name" value="His_kinase_dom"/>
</dbReference>
<keyword evidence="14" id="KW-0175">Coiled coil</keyword>
<keyword evidence="4" id="KW-1003">Cell membrane</keyword>
<comment type="subcellular location">
    <subcellularLocation>
        <location evidence="2">Cell membrane</location>
        <topology evidence="2">Multi-pass membrane protein</topology>
    </subcellularLocation>
</comment>
<dbReference type="AlphaFoldDB" id="A0A6L4WRF4"/>
<keyword evidence="5" id="KW-0597">Phosphoprotein</keyword>
<dbReference type="GO" id="GO:0005524">
    <property type="term" value="F:ATP binding"/>
    <property type="evidence" value="ECO:0007669"/>
    <property type="project" value="UniProtKB-KW"/>
</dbReference>
<evidence type="ECO:0000313" key="20">
    <source>
        <dbReference type="Proteomes" id="UP000461010"/>
    </source>
</evidence>
<dbReference type="Proteomes" id="UP000461010">
    <property type="component" value="Unassembled WGS sequence"/>
</dbReference>
<evidence type="ECO:0000256" key="5">
    <source>
        <dbReference type="ARBA" id="ARBA00022553"/>
    </source>
</evidence>
<keyword evidence="13 15" id="KW-0472">Membrane</keyword>
<keyword evidence="11 15" id="KW-1133">Transmembrane helix</keyword>
<gene>
    <name evidence="19" type="ORF">GBG18_07595</name>
    <name evidence="18" type="ORF">GBG19_09940</name>
</gene>
<evidence type="ECO:0000256" key="4">
    <source>
        <dbReference type="ARBA" id="ARBA00022475"/>
    </source>
</evidence>
<protein>
    <recommendedName>
        <fullName evidence="3">histidine kinase</fullName>
        <ecNumber evidence="3">2.7.13.3</ecNumber>
    </recommendedName>
</protein>
<dbReference type="InterPro" id="IPR036097">
    <property type="entry name" value="HisK_dim/P_sf"/>
</dbReference>
<proteinExistence type="predicted"/>
<evidence type="ECO:0000256" key="8">
    <source>
        <dbReference type="ARBA" id="ARBA00022741"/>
    </source>
</evidence>
<reference evidence="20 21" key="1">
    <citation type="submission" date="2019-10" db="EMBL/GenBank/DDBJ databases">
        <title>Poseidonibacter ostreae sp. nov., isolated from the gut of the Ostrea denselamellosa.</title>
        <authorList>
            <person name="Choi A."/>
        </authorList>
    </citation>
    <scope>NUCLEOTIDE SEQUENCE [LARGE SCALE GENOMIC DNA]</scope>
    <source>
        <strain evidence="18 21">SJOD-M-33</strain>
        <strain evidence="19 20">SJOD-M-5</strain>
    </source>
</reference>
<dbReference type="Proteomes" id="UP000472839">
    <property type="component" value="Unassembled WGS sequence"/>
</dbReference>
<dbReference type="EMBL" id="WFKK01000028">
    <property type="protein sequence ID" value="KAB7887895.1"/>
    <property type="molecule type" value="Genomic_DNA"/>
</dbReference>
<dbReference type="CDD" id="cd06225">
    <property type="entry name" value="HAMP"/>
    <property type="match status" value="1"/>
</dbReference>
<evidence type="ECO:0000313" key="19">
    <source>
        <dbReference type="EMBL" id="KAB7891164.1"/>
    </source>
</evidence>
<organism evidence="18 21">
    <name type="scientific">Poseidonibacter ostreae</name>
    <dbReference type="NCBI Taxonomy" id="2654171"/>
    <lineage>
        <taxon>Bacteria</taxon>
        <taxon>Pseudomonadati</taxon>
        <taxon>Campylobacterota</taxon>
        <taxon>Epsilonproteobacteria</taxon>
        <taxon>Campylobacterales</taxon>
        <taxon>Arcobacteraceae</taxon>
        <taxon>Poseidonibacter</taxon>
    </lineage>
</organism>
<evidence type="ECO:0000256" key="9">
    <source>
        <dbReference type="ARBA" id="ARBA00022777"/>
    </source>
</evidence>
<dbReference type="GO" id="GO:0000155">
    <property type="term" value="F:phosphorelay sensor kinase activity"/>
    <property type="evidence" value="ECO:0007669"/>
    <property type="project" value="InterPro"/>
</dbReference>
<keyword evidence="9" id="KW-0418">Kinase</keyword>
<evidence type="ECO:0000313" key="18">
    <source>
        <dbReference type="EMBL" id="KAB7887895.1"/>
    </source>
</evidence>
<dbReference type="InterPro" id="IPR004358">
    <property type="entry name" value="Sig_transdc_His_kin-like_C"/>
</dbReference>
<keyword evidence="12" id="KW-0902">Two-component regulatory system</keyword>
<dbReference type="SUPFAM" id="SSF158472">
    <property type="entry name" value="HAMP domain-like"/>
    <property type="match status" value="1"/>
</dbReference>
<dbReference type="InterPro" id="IPR003661">
    <property type="entry name" value="HisK_dim/P_dom"/>
</dbReference>
<feature type="transmembrane region" description="Helical" evidence="15">
    <location>
        <begin position="174"/>
        <end position="196"/>
    </location>
</feature>
<evidence type="ECO:0000256" key="12">
    <source>
        <dbReference type="ARBA" id="ARBA00023012"/>
    </source>
</evidence>
<evidence type="ECO:0000256" key="1">
    <source>
        <dbReference type="ARBA" id="ARBA00000085"/>
    </source>
</evidence>
<keyword evidence="20" id="KW-1185">Reference proteome</keyword>
<dbReference type="PANTHER" id="PTHR45528:SF1">
    <property type="entry name" value="SENSOR HISTIDINE KINASE CPXA"/>
    <property type="match status" value="1"/>
</dbReference>
<dbReference type="SUPFAM" id="SSF47384">
    <property type="entry name" value="Homodimeric domain of signal transducing histidine kinase"/>
    <property type="match status" value="1"/>
</dbReference>
<dbReference type="SMART" id="SM00304">
    <property type="entry name" value="HAMP"/>
    <property type="match status" value="1"/>
</dbReference>
<dbReference type="Pfam" id="PF00672">
    <property type="entry name" value="HAMP"/>
    <property type="match status" value="1"/>
</dbReference>
<feature type="domain" description="HAMP" evidence="17">
    <location>
        <begin position="194"/>
        <end position="246"/>
    </location>
</feature>